<dbReference type="PANTHER" id="PTHR14187">
    <property type="entry name" value="ALPHA KINASE/ELONGATION FACTOR 2 KINASE"/>
    <property type="match status" value="1"/>
</dbReference>
<evidence type="ECO:0000256" key="2">
    <source>
        <dbReference type="ARBA" id="ARBA00022840"/>
    </source>
</evidence>
<accession>A0A397SVK8</accession>
<keyword evidence="1" id="KW-0547">Nucleotide-binding</keyword>
<keyword evidence="2" id="KW-0067">ATP-binding</keyword>
<name>A0A397SVK8_9GLOM</name>
<dbReference type="GO" id="GO:0140662">
    <property type="term" value="F:ATP-dependent protein folding chaperone"/>
    <property type="evidence" value="ECO:0007669"/>
    <property type="project" value="InterPro"/>
</dbReference>
<reference evidence="3 4" key="1">
    <citation type="submission" date="2018-06" db="EMBL/GenBank/DDBJ databases">
        <title>Comparative genomics reveals the genomic features of Rhizophagus irregularis, R. cerebriforme, R. diaphanum and Gigaspora rosea, and their symbiotic lifestyle signature.</title>
        <authorList>
            <person name="Morin E."/>
            <person name="San Clemente H."/>
            <person name="Chen E.C.H."/>
            <person name="De La Providencia I."/>
            <person name="Hainaut M."/>
            <person name="Kuo A."/>
            <person name="Kohler A."/>
            <person name="Murat C."/>
            <person name="Tang N."/>
            <person name="Roy S."/>
            <person name="Loubradou J."/>
            <person name="Henrissat B."/>
            <person name="Grigoriev I.V."/>
            <person name="Corradi N."/>
            <person name="Roux C."/>
            <person name="Martin F.M."/>
        </authorList>
    </citation>
    <scope>NUCLEOTIDE SEQUENCE [LARGE SCALE GENOMIC DNA]</scope>
    <source>
        <strain evidence="3 4">DAOM 227022</strain>
    </source>
</reference>
<sequence>MSWKNDIRAVVGIDFGTTYSGFAYCLTDFTKEIHTNKDWEGYAGHYKTNTVLEYDNDFDKVLKWGRPAFSKGTTNEANENESRSVGLFKLHLGKLQDHLKPKLPVEYKKAIIDYLKEMGEFIKKKIIEMVPGVNFYEQVLIVISVPSEYSKMELAIMRKCAFEADLIEEEYTNYLQFTTEPEAAAIYCMKNCFEVHAGTTYMIVDCGGGTVDLTTRKLNDDQLNEVTERAGDYCGSSFIDEAFLRHLGKIVGNSTIDKLRDKKSKSLQRMVDHFCKKAKFPFTGEDTDFQYELDISDIIKVLKKYVDDETKELMEEKNWLIEIDFEEIKLMFDPIVEKIIKMIETQLENCRDECSIIYLVGGFGQSKYLKKRIEEKFKDQVKTIVVPEDPIAAVVRGATLYGVSLHDQIYCMRKDEDIKFVLKNRILNYTYGIKVLRLFKHGDPPERKTSGGYVQSFFRIAKRGDNVDIDKEIPLDKYLYPVNEFQTSATFYIYYTKDDDPKYCDGMELLGTLKVDLSDDGPDRRVSFALSFGQMELTATARNEINGRNYHATFEINKEMIN</sequence>
<dbReference type="Gene3D" id="3.30.420.40">
    <property type="match status" value="2"/>
</dbReference>
<comment type="caution">
    <text evidence="3">The sequence shown here is derived from an EMBL/GenBank/DDBJ whole genome shotgun (WGS) entry which is preliminary data.</text>
</comment>
<proteinExistence type="predicted"/>
<evidence type="ECO:0008006" key="5">
    <source>
        <dbReference type="Google" id="ProtNLM"/>
    </source>
</evidence>
<keyword evidence="4" id="KW-1185">Reference proteome</keyword>
<dbReference type="InterPro" id="IPR043129">
    <property type="entry name" value="ATPase_NBD"/>
</dbReference>
<dbReference type="Proteomes" id="UP000265703">
    <property type="component" value="Unassembled WGS sequence"/>
</dbReference>
<dbReference type="GO" id="GO:0005524">
    <property type="term" value="F:ATP binding"/>
    <property type="evidence" value="ECO:0007669"/>
    <property type="project" value="UniProtKB-KW"/>
</dbReference>
<organism evidence="3 4">
    <name type="scientific">Glomus cerebriforme</name>
    <dbReference type="NCBI Taxonomy" id="658196"/>
    <lineage>
        <taxon>Eukaryota</taxon>
        <taxon>Fungi</taxon>
        <taxon>Fungi incertae sedis</taxon>
        <taxon>Mucoromycota</taxon>
        <taxon>Glomeromycotina</taxon>
        <taxon>Glomeromycetes</taxon>
        <taxon>Glomerales</taxon>
        <taxon>Glomeraceae</taxon>
        <taxon>Glomus</taxon>
    </lineage>
</organism>
<dbReference type="Gene3D" id="3.90.640.10">
    <property type="entry name" value="Actin, Chain A, domain 4"/>
    <property type="match status" value="1"/>
</dbReference>
<dbReference type="AlphaFoldDB" id="A0A397SVK8"/>
<dbReference type="STRING" id="658196.A0A397SVK8"/>
<gene>
    <name evidence="3" type="ORF">C1645_876364</name>
</gene>
<protein>
    <recommendedName>
        <fullName evidence="5">Actin-like ATPase domain-containing protein</fullName>
    </recommendedName>
</protein>
<evidence type="ECO:0000313" key="3">
    <source>
        <dbReference type="EMBL" id="RIA90038.1"/>
    </source>
</evidence>
<evidence type="ECO:0000313" key="4">
    <source>
        <dbReference type="Proteomes" id="UP000265703"/>
    </source>
</evidence>
<evidence type="ECO:0000256" key="1">
    <source>
        <dbReference type="ARBA" id="ARBA00022741"/>
    </source>
</evidence>
<dbReference type="SUPFAM" id="SSF53067">
    <property type="entry name" value="Actin-like ATPase domain"/>
    <property type="match status" value="2"/>
</dbReference>
<dbReference type="PANTHER" id="PTHR14187:SF5">
    <property type="entry name" value="HEAT SHOCK 70 KDA PROTEIN 12A"/>
    <property type="match status" value="1"/>
</dbReference>
<dbReference type="InterPro" id="IPR013126">
    <property type="entry name" value="Hsp_70_fam"/>
</dbReference>
<dbReference type="OrthoDB" id="2963168at2759"/>
<dbReference type="Pfam" id="PF00012">
    <property type="entry name" value="HSP70"/>
    <property type="match status" value="1"/>
</dbReference>
<dbReference type="EMBL" id="QKYT01000195">
    <property type="protein sequence ID" value="RIA90038.1"/>
    <property type="molecule type" value="Genomic_DNA"/>
</dbReference>